<feature type="chain" id="PRO_5017441699" description="Sema domain-containing protein" evidence="3">
    <location>
        <begin position="31"/>
        <end position="519"/>
    </location>
</feature>
<evidence type="ECO:0000256" key="3">
    <source>
        <dbReference type="SAM" id="SignalP"/>
    </source>
</evidence>
<evidence type="ECO:0000313" key="5">
    <source>
        <dbReference type="Ensembl" id="ENSPMGP00000027844.1"/>
    </source>
</evidence>
<dbReference type="Gene3D" id="2.130.10.10">
    <property type="entry name" value="YVTN repeat-like/Quinoprotein amine dehydrogenase"/>
    <property type="match status" value="1"/>
</dbReference>
<protein>
    <recommendedName>
        <fullName evidence="4">Sema domain-containing protein</fullName>
    </recommendedName>
</protein>
<dbReference type="GO" id="GO:0005886">
    <property type="term" value="C:plasma membrane"/>
    <property type="evidence" value="ECO:0007669"/>
    <property type="project" value="TreeGrafter"/>
</dbReference>
<dbReference type="InterPro" id="IPR001627">
    <property type="entry name" value="Semap_dom"/>
</dbReference>
<dbReference type="Proteomes" id="UP000261520">
    <property type="component" value="Unplaced"/>
</dbReference>
<keyword evidence="1" id="KW-0325">Glycoprotein</keyword>
<evidence type="ECO:0000313" key="6">
    <source>
        <dbReference type="Proteomes" id="UP000261520"/>
    </source>
</evidence>
<dbReference type="GO" id="GO:0002116">
    <property type="term" value="C:semaphorin receptor complex"/>
    <property type="evidence" value="ECO:0007669"/>
    <property type="project" value="TreeGrafter"/>
</dbReference>
<dbReference type="InterPro" id="IPR036352">
    <property type="entry name" value="Semap_dom_sf"/>
</dbReference>
<organism evidence="5 6">
    <name type="scientific">Periophthalmus magnuspinnatus</name>
    <dbReference type="NCBI Taxonomy" id="409849"/>
    <lineage>
        <taxon>Eukaryota</taxon>
        <taxon>Metazoa</taxon>
        <taxon>Chordata</taxon>
        <taxon>Craniata</taxon>
        <taxon>Vertebrata</taxon>
        <taxon>Euteleostomi</taxon>
        <taxon>Actinopterygii</taxon>
        <taxon>Neopterygii</taxon>
        <taxon>Teleostei</taxon>
        <taxon>Neoteleostei</taxon>
        <taxon>Acanthomorphata</taxon>
        <taxon>Gobiaria</taxon>
        <taxon>Gobiiformes</taxon>
        <taxon>Gobioidei</taxon>
        <taxon>Gobiidae</taxon>
        <taxon>Oxudercinae</taxon>
        <taxon>Periophthalmus</taxon>
    </lineage>
</organism>
<dbReference type="GO" id="GO:0017154">
    <property type="term" value="F:semaphorin receptor activity"/>
    <property type="evidence" value="ECO:0007669"/>
    <property type="project" value="InterPro"/>
</dbReference>
<dbReference type="STRING" id="409849.ENSPMGP00000027844"/>
<sequence>MPLHLFLPPLPISIVSLPLFLLLLLPYSFSVPLSSSSAVDPGGRTEYRISDPTFTCFTHLVVHSGTGDIYAGAVNQIVKLSADLRLQAGHVTGPVVDNNECYPPHIVRPCEHSLDWSNNVNKLLLVDYSGDRLLACGTKWQGVCMFLRLDNLFKLGELHHRKEHYLSGAREGMAGVIVSDKDHKDQNHLFIGAAVGGKPKYFPSLSSRKLVSDTDTPDMMSLVYQDEFISSQIQIPLDTVAQYPNFDIYYIYAFSSGSFIYFLALQLDTELNEGGNGGAEKFYNTKIVRLCSKDNRFHSYVEFPLGCTKDGVEYRLIQAAFKQRAGKKLALALGLGENDDVLFVVFAKQNRSNPPTETVLCLFTLHDINKAITDKVKSCFRGEGKLSMPWLLGKELPCINTPLQIEDDFCGYDFNQPLGGNHVIQGHPLYEDRVQGMRAVAGYTYGEDTLVFVGTRTGHAWALGILTVAGVSLPTSQYSLHYVTKSTHPSQQEGSRLDHQTCLCEVCMFLKAQKSKSSS</sequence>
<evidence type="ECO:0000259" key="4">
    <source>
        <dbReference type="PROSITE" id="PS51004"/>
    </source>
</evidence>
<dbReference type="PROSITE" id="PS51004">
    <property type="entry name" value="SEMA"/>
    <property type="match status" value="1"/>
</dbReference>
<proteinExistence type="predicted"/>
<dbReference type="GO" id="GO:0030334">
    <property type="term" value="P:regulation of cell migration"/>
    <property type="evidence" value="ECO:0007669"/>
    <property type="project" value="TreeGrafter"/>
</dbReference>
<accession>A0A3B4BE65</accession>
<reference evidence="5" key="1">
    <citation type="submission" date="2025-08" db="UniProtKB">
        <authorList>
            <consortium name="Ensembl"/>
        </authorList>
    </citation>
    <scope>IDENTIFICATION</scope>
</reference>
<dbReference type="SUPFAM" id="SSF101912">
    <property type="entry name" value="Sema domain"/>
    <property type="match status" value="1"/>
</dbReference>
<dbReference type="SMART" id="SM00630">
    <property type="entry name" value="Sema"/>
    <property type="match status" value="1"/>
</dbReference>
<dbReference type="Ensembl" id="ENSPMGT00000029657.1">
    <property type="protein sequence ID" value="ENSPMGP00000027844.1"/>
    <property type="gene ID" value="ENSPMGG00000022461.1"/>
</dbReference>
<name>A0A3B4BE65_9GOBI</name>
<keyword evidence="6" id="KW-1185">Reference proteome</keyword>
<evidence type="ECO:0000256" key="1">
    <source>
        <dbReference type="ARBA" id="ARBA00023180"/>
    </source>
</evidence>
<feature type="signal peptide" evidence="3">
    <location>
        <begin position="1"/>
        <end position="30"/>
    </location>
</feature>
<evidence type="ECO:0000256" key="2">
    <source>
        <dbReference type="PROSITE-ProRule" id="PRU00352"/>
    </source>
</evidence>
<dbReference type="Pfam" id="PF01403">
    <property type="entry name" value="Sema"/>
    <property type="match status" value="1"/>
</dbReference>
<dbReference type="PANTHER" id="PTHR22625:SF32">
    <property type="entry name" value="PLEXIN-A3"/>
    <property type="match status" value="1"/>
</dbReference>
<dbReference type="PANTHER" id="PTHR22625">
    <property type="entry name" value="PLEXIN"/>
    <property type="match status" value="1"/>
</dbReference>
<dbReference type="InterPro" id="IPR015943">
    <property type="entry name" value="WD40/YVTN_repeat-like_dom_sf"/>
</dbReference>
<dbReference type="AlphaFoldDB" id="A0A3B4BE65"/>
<dbReference type="GO" id="GO:0007399">
    <property type="term" value="P:nervous system development"/>
    <property type="evidence" value="ECO:0007669"/>
    <property type="project" value="UniProtKB-ARBA"/>
</dbReference>
<reference evidence="5" key="2">
    <citation type="submission" date="2025-09" db="UniProtKB">
        <authorList>
            <consortium name="Ensembl"/>
        </authorList>
    </citation>
    <scope>IDENTIFICATION</scope>
</reference>
<keyword evidence="3" id="KW-0732">Signal</keyword>
<feature type="domain" description="Sema" evidence="4">
    <location>
        <begin position="30"/>
        <end position="519"/>
    </location>
</feature>
<comment type="caution">
    <text evidence="2">Lacks conserved residue(s) required for the propagation of feature annotation.</text>
</comment>
<dbReference type="InterPro" id="IPR031148">
    <property type="entry name" value="Plexin"/>
</dbReference>